<dbReference type="EMBL" id="JAESJJ010000030">
    <property type="protein sequence ID" value="MBL3610589.1"/>
    <property type="molecule type" value="Genomic_DNA"/>
</dbReference>
<keyword evidence="2" id="KW-1185">Reference proteome</keyword>
<evidence type="ECO:0000313" key="2">
    <source>
        <dbReference type="Proteomes" id="UP000604473"/>
    </source>
</evidence>
<evidence type="ECO:0000313" key="1">
    <source>
        <dbReference type="EMBL" id="MBL3610589.1"/>
    </source>
</evidence>
<comment type="caution">
    <text evidence="1">The sequence shown here is derived from an EMBL/GenBank/DDBJ whole genome shotgun (WGS) entry which is preliminary data.</text>
</comment>
<dbReference type="Proteomes" id="UP000604473">
    <property type="component" value="Unassembled WGS sequence"/>
</dbReference>
<organism evidence="1 2">
    <name type="scientific">Rhodovulum sulfidophilum</name>
    <name type="common">Rhodobacter sulfidophilus</name>
    <dbReference type="NCBI Taxonomy" id="35806"/>
    <lineage>
        <taxon>Bacteria</taxon>
        <taxon>Pseudomonadati</taxon>
        <taxon>Pseudomonadota</taxon>
        <taxon>Alphaproteobacteria</taxon>
        <taxon>Rhodobacterales</taxon>
        <taxon>Paracoccaceae</taxon>
        <taxon>Rhodovulum</taxon>
    </lineage>
</organism>
<protein>
    <submittedName>
        <fullName evidence="1">Uncharacterized protein</fullName>
    </submittedName>
</protein>
<accession>A0ABS1RWY0</accession>
<proteinExistence type="predicted"/>
<sequence length="105" mass="11318">MSTGSDAYIKHFLSDRRISAIEVEPTSIVIRLLLKSEAMDCAISEVGLSAWVHIQAALLRKSAFVLTVAFPVAVQATASISALARAEKRFMNEPCRAIGPSDNGE</sequence>
<name>A0ABS1RWY0_RHOSU</name>
<gene>
    <name evidence="1" type="ORF">JMM60_17650</name>
</gene>
<reference evidence="1 2" key="1">
    <citation type="submission" date="2021-01" db="EMBL/GenBank/DDBJ databases">
        <title>Draft genomes of Rhodovulum sulfidophilum.</title>
        <authorList>
            <person name="Guzman M.S."/>
        </authorList>
    </citation>
    <scope>NUCLEOTIDE SEQUENCE [LARGE SCALE GENOMIC DNA]</scope>
    <source>
        <strain evidence="1 2">AB35</strain>
    </source>
</reference>